<accession>C3Y4L8</accession>
<dbReference type="eggNOG" id="KOG2127">
    <property type="taxonomic scope" value="Eukaryota"/>
</dbReference>
<dbReference type="InterPro" id="IPR005112">
    <property type="entry name" value="dDENN_dom"/>
</dbReference>
<gene>
    <name evidence="4" type="ORF">BRAFLDRAFT_73889</name>
</gene>
<dbReference type="SMART" id="SM00799">
    <property type="entry name" value="DENN"/>
    <property type="match status" value="1"/>
</dbReference>
<dbReference type="PANTHER" id="PTHR12296">
    <property type="entry name" value="DENN DOMAIN-CONTAINING PROTEIN 4"/>
    <property type="match status" value="1"/>
</dbReference>
<organism>
    <name type="scientific">Branchiostoma floridae</name>
    <name type="common">Florida lancelet</name>
    <name type="synonym">Amphioxus</name>
    <dbReference type="NCBI Taxonomy" id="7739"/>
    <lineage>
        <taxon>Eukaryota</taxon>
        <taxon>Metazoa</taxon>
        <taxon>Chordata</taxon>
        <taxon>Cephalochordata</taxon>
        <taxon>Leptocardii</taxon>
        <taxon>Amphioxiformes</taxon>
        <taxon>Branchiostomatidae</taxon>
        <taxon>Branchiostoma</taxon>
    </lineage>
</organism>
<dbReference type="Gene3D" id="3.40.50.11500">
    <property type="match status" value="1"/>
</dbReference>
<evidence type="ECO:0000256" key="1">
    <source>
        <dbReference type="ARBA" id="ARBA00022658"/>
    </source>
</evidence>
<dbReference type="GO" id="GO:0005085">
    <property type="term" value="F:guanyl-nucleotide exchange factor activity"/>
    <property type="evidence" value="ECO:0007669"/>
    <property type="project" value="UniProtKB-KW"/>
</dbReference>
<dbReference type="Pfam" id="PF25570">
    <property type="entry name" value="TPR_DENND3"/>
    <property type="match status" value="1"/>
</dbReference>
<dbReference type="EMBL" id="GG666486">
    <property type="protein sequence ID" value="EEN64675.1"/>
    <property type="molecule type" value="Genomic_DNA"/>
</dbReference>
<dbReference type="InParanoid" id="C3Y4L8"/>
<sequence length="665" mass="74958">MGTSGKLHNSLMEILVVVGMDQHTGLVPENLPVQSEKLPGSLPLFTTAFEPQVLAACAHEVANFPNSSSIFDSMASYSTSTWSSTIPPSPARGVSSSIPPSSAKGGKTRRSQSLRRLTPTGKHSVALPVGSDVISSLPPLCLPGNAYVYKDRPKDHVHYLVLTDISGAHSYATVYTFYRKFLASQVRGKSEYTIRAVPLSDAGEEGTKTCFVPLCCCMVSRAPYFFTMRDCLTCLVQQLHKDVRTMEMVVAEFSSNLALVPCPPPGQLAISFQLNRFLVTVPPAMDPDRRVLDMPLHYPFLSFSTDAILTLVACILTEQRIVFLASDYALLTIVMESLLTYVQPFVWHNVYVPVLSNSMVDLVEAPGVFMMGCHVSHREKIIKVPGIVVADIQSGEVFMADSIFDNSELPRFPRAAAEFFKEKCSTMKFQYDFSYLHSPTPTSVEEARKHREAWQQELSRDIQVAFLQTMVKLFRDVKEYVSTVNHRRYLNKDKFLAAQEDVDQPFFREVCQSHMFKRFLQDRMDQKRDYYSIMEETMQWQGEEKAEIPDNKIIRRRKISANSPGQKNRRSGVVNFGLEVNGPTFTFQLPTFTQAHRKADKANPVHFYESCIQKLTNYLENCEPSMRAPYLYLRGMLHAAEGSSMIALEDFHNLCSVDVKLFPAE</sequence>
<protein>
    <recommendedName>
        <fullName evidence="3">UDENN domain-containing protein</fullName>
    </recommendedName>
</protein>
<dbReference type="Pfam" id="PF02141">
    <property type="entry name" value="DENN"/>
    <property type="match status" value="1"/>
</dbReference>
<evidence type="ECO:0000259" key="3">
    <source>
        <dbReference type="PROSITE" id="PS50211"/>
    </source>
</evidence>
<dbReference type="SMART" id="SM00801">
    <property type="entry name" value="dDENN"/>
    <property type="match status" value="1"/>
</dbReference>
<reference evidence="4" key="1">
    <citation type="journal article" date="2008" name="Nature">
        <title>The amphioxus genome and the evolution of the chordate karyotype.</title>
        <authorList>
            <consortium name="US DOE Joint Genome Institute (JGI-PGF)"/>
            <person name="Putnam N.H."/>
            <person name="Butts T."/>
            <person name="Ferrier D.E.K."/>
            <person name="Furlong R.F."/>
            <person name="Hellsten U."/>
            <person name="Kawashima T."/>
            <person name="Robinson-Rechavi M."/>
            <person name="Shoguchi E."/>
            <person name="Terry A."/>
            <person name="Yu J.-K."/>
            <person name="Benito-Gutierrez E.L."/>
            <person name="Dubchak I."/>
            <person name="Garcia-Fernandez J."/>
            <person name="Gibson-Brown J.J."/>
            <person name="Grigoriev I.V."/>
            <person name="Horton A.C."/>
            <person name="de Jong P.J."/>
            <person name="Jurka J."/>
            <person name="Kapitonov V.V."/>
            <person name="Kohara Y."/>
            <person name="Kuroki Y."/>
            <person name="Lindquist E."/>
            <person name="Lucas S."/>
            <person name="Osoegawa K."/>
            <person name="Pennacchio L.A."/>
            <person name="Salamov A.A."/>
            <person name="Satou Y."/>
            <person name="Sauka-Spengler T."/>
            <person name="Schmutz J."/>
            <person name="Shin-I T."/>
            <person name="Toyoda A."/>
            <person name="Bronner-Fraser M."/>
            <person name="Fujiyama A."/>
            <person name="Holland L.Z."/>
            <person name="Holland P.W.H."/>
            <person name="Satoh N."/>
            <person name="Rokhsar D.S."/>
        </authorList>
    </citation>
    <scope>NUCLEOTIDE SEQUENCE [LARGE SCALE GENOMIC DNA]</scope>
    <source>
        <strain evidence="4">S238N-H82</strain>
        <tissue evidence="4">Testes</tissue>
    </source>
</reference>
<feature type="region of interest" description="Disordered" evidence="2">
    <location>
        <begin position="85"/>
        <end position="123"/>
    </location>
</feature>
<dbReference type="InterPro" id="IPR037516">
    <property type="entry name" value="Tripartite_DENN"/>
</dbReference>
<dbReference type="InterPro" id="IPR051696">
    <property type="entry name" value="DENN_Domain_GEFs"/>
</dbReference>
<dbReference type="STRING" id="7739.C3Y4L8"/>
<dbReference type="InterPro" id="IPR001194">
    <property type="entry name" value="cDENN_dom"/>
</dbReference>
<dbReference type="PROSITE" id="PS50211">
    <property type="entry name" value="DENN"/>
    <property type="match status" value="1"/>
</dbReference>
<name>C3Y4L8_BRAFL</name>
<proteinExistence type="predicted"/>
<dbReference type="InterPro" id="IPR043153">
    <property type="entry name" value="DENN_C"/>
</dbReference>
<dbReference type="PANTHER" id="PTHR12296:SF21">
    <property type="entry name" value="DENN DOMAIN-CONTAINING PROTEIN 3"/>
    <property type="match status" value="1"/>
</dbReference>
<dbReference type="AlphaFoldDB" id="C3Y4L8"/>
<dbReference type="Gene3D" id="3.30.450.200">
    <property type="match status" value="1"/>
</dbReference>
<feature type="domain" description="UDENN" evidence="3">
    <location>
        <begin position="91"/>
        <end position="530"/>
    </location>
</feature>
<keyword evidence="1" id="KW-0344">Guanine-nucleotide releasing factor</keyword>
<evidence type="ECO:0000313" key="4">
    <source>
        <dbReference type="EMBL" id="EEN64675.1"/>
    </source>
</evidence>
<dbReference type="InterPro" id="IPR057977">
    <property type="entry name" value="TPR_DENND3"/>
</dbReference>
<evidence type="ECO:0000256" key="2">
    <source>
        <dbReference type="SAM" id="MobiDB-lite"/>
    </source>
</evidence>